<dbReference type="EMBL" id="JBHRYN010000011">
    <property type="protein sequence ID" value="MFC3701792.1"/>
    <property type="molecule type" value="Genomic_DNA"/>
</dbReference>
<gene>
    <name evidence="1" type="ORF">ACFOND_09095</name>
</gene>
<evidence type="ECO:0000313" key="2">
    <source>
        <dbReference type="Proteomes" id="UP001595710"/>
    </source>
</evidence>
<evidence type="ECO:0000313" key="1">
    <source>
        <dbReference type="EMBL" id="MFC3701792.1"/>
    </source>
</evidence>
<proteinExistence type="predicted"/>
<dbReference type="InterPro" id="IPR021284">
    <property type="entry name" value="DUF2750"/>
</dbReference>
<dbReference type="RefSeq" id="WP_290283197.1">
    <property type="nucleotide sequence ID" value="NZ_JAUFQI010000001.1"/>
</dbReference>
<dbReference type="Pfam" id="PF11042">
    <property type="entry name" value="DUF2750"/>
    <property type="match status" value="1"/>
</dbReference>
<sequence length="125" mass="14458">MSNPNPYQHLEQLDSQERYEYLVETALEQQEIWILSDNKGFVLLNSEDGDCLPIWPHKECAQQWVHGDWKACEPQSIDLNAWQTRWVPGLTEDQVVVAVFPNRQEEAIVVNPSDIDDDLSNAMSF</sequence>
<keyword evidence="2" id="KW-1185">Reference proteome</keyword>
<protein>
    <submittedName>
        <fullName evidence="1">DUF2750 domain-containing protein</fullName>
    </submittedName>
</protein>
<organism evidence="1 2">
    <name type="scientific">Reinekea marina</name>
    <dbReference type="NCBI Taxonomy" id="1310421"/>
    <lineage>
        <taxon>Bacteria</taxon>
        <taxon>Pseudomonadati</taxon>
        <taxon>Pseudomonadota</taxon>
        <taxon>Gammaproteobacteria</taxon>
        <taxon>Oceanospirillales</taxon>
        <taxon>Saccharospirillaceae</taxon>
        <taxon>Reinekea</taxon>
    </lineage>
</organism>
<reference evidence="2" key="1">
    <citation type="journal article" date="2019" name="Int. J. Syst. Evol. Microbiol.">
        <title>The Global Catalogue of Microorganisms (GCM) 10K type strain sequencing project: providing services to taxonomists for standard genome sequencing and annotation.</title>
        <authorList>
            <consortium name="The Broad Institute Genomics Platform"/>
            <consortium name="The Broad Institute Genome Sequencing Center for Infectious Disease"/>
            <person name="Wu L."/>
            <person name="Ma J."/>
        </authorList>
    </citation>
    <scope>NUCLEOTIDE SEQUENCE [LARGE SCALE GENOMIC DNA]</scope>
    <source>
        <strain evidence="2">CECT 8288</strain>
    </source>
</reference>
<accession>A0ABV7WRT5</accession>
<name>A0ABV7WRT5_9GAMM</name>
<comment type="caution">
    <text evidence="1">The sequence shown here is derived from an EMBL/GenBank/DDBJ whole genome shotgun (WGS) entry which is preliminary data.</text>
</comment>
<dbReference type="Proteomes" id="UP001595710">
    <property type="component" value="Unassembled WGS sequence"/>
</dbReference>